<comment type="caution">
    <text evidence="3">The sequence shown here is derived from an EMBL/GenBank/DDBJ whole genome shotgun (WGS) entry which is preliminary data.</text>
</comment>
<evidence type="ECO:0000313" key="4">
    <source>
        <dbReference type="Proteomes" id="UP000593567"/>
    </source>
</evidence>
<dbReference type="GO" id="GO:0004042">
    <property type="term" value="F:L-glutamate N-acetyltransferase activity"/>
    <property type="evidence" value="ECO:0007669"/>
    <property type="project" value="TreeGrafter"/>
</dbReference>
<reference evidence="3" key="1">
    <citation type="submission" date="2020-06" db="EMBL/GenBank/DDBJ databases">
        <title>Draft genome of Bugula neritina, a colonial animal packing powerful symbionts and potential medicines.</title>
        <authorList>
            <person name="Rayko M."/>
        </authorList>
    </citation>
    <scope>NUCLEOTIDE SEQUENCE [LARGE SCALE GENOMIC DNA]</scope>
    <source>
        <strain evidence="3">Kwan_BN1</strain>
    </source>
</reference>
<dbReference type="OrthoDB" id="438291at2759"/>
<evidence type="ECO:0000256" key="1">
    <source>
        <dbReference type="ARBA" id="ARBA00022679"/>
    </source>
</evidence>
<gene>
    <name evidence="3" type="ORF">EB796_016052</name>
</gene>
<dbReference type="InterPro" id="IPR036393">
    <property type="entry name" value="AceGlu_kinase-like_sf"/>
</dbReference>
<proteinExistence type="predicted"/>
<dbReference type="Proteomes" id="UP000593567">
    <property type="component" value="Unassembled WGS sequence"/>
</dbReference>
<dbReference type="Pfam" id="PF04768">
    <property type="entry name" value="NAT"/>
    <property type="match status" value="1"/>
</dbReference>
<name>A0A7J7JJJ5_BUGNE</name>
<evidence type="ECO:0000259" key="2">
    <source>
        <dbReference type="PROSITE" id="PS51731"/>
    </source>
</evidence>
<accession>A0A7J7JJJ5</accession>
<dbReference type="PANTHER" id="PTHR23342">
    <property type="entry name" value="N-ACETYLGLUTAMATE SYNTHASE"/>
    <property type="match status" value="1"/>
</dbReference>
<dbReference type="InterPro" id="IPR006855">
    <property type="entry name" value="Vertebrate-like_GNAT_dom"/>
</dbReference>
<feature type="domain" description="N-acetyltransferase" evidence="2">
    <location>
        <begin position="382"/>
        <end position="533"/>
    </location>
</feature>
<dbReference type="PROSITE" id="PS51731">
    <property type="entry name" value="GNAT_NAGS"/>
    <property type="match status" value="1"/>
</dbReference>
<keyword evidence="1" id="KW-0808">Transferase</keyword>
<dbReference type="EMBL" id="VXIV02002437">
    <property type="protein sequence ID" value="KAF6025801.1"/>
    <property type="molecule type" value="Genomic_DNA"/>
</dbReference>
<dbReference type="PANTHER" id="PTHR23342:SF0">
    <property type="entry name" value="N-ACETYLGLUTAMATE SYNTHASE, MITOCHONDRIAL"/>
    <property type="match status" value="1"/>
</dbReference>
<dbReference type="GO" id="GO:0006526">
    <property type="term" value="P:L-arginine biosynthetic process"/>
    <property type="evidence" value="ECO:0007669"/>
    <property type="project" value="TreeGrafter"/>
</dbReference>
<dbReference type="AlphaFoldDB" id="A0A7J7JJJ5"/>
<organism evidence="3 4">
    <name type="scientific">Bugula neritina</name>
    <name type="common">Brown bryozoan</name>
    <name type="synonym">Sertularia neritina</name>
    <dbReference type="NCBI Taxonomy" id="10212"/>
    <lineage>
        <taxon>Eukaryota</taxon>
        <taxon>Metazoa</taxon>
        <taxon>Spiralia</taxon>
        <taxon>Lophotrochozoa</taxon>
        <taxon>Bryozoa</taxon>
        <taxon>Gymnolaemata</taxon>
        <taxon>Cheilostomatida</taxon>
        <taxon>Flustrina</taxon>
        <taxon>Buguloidea</taxon>
        <taxon>Bugulidae</taxon>
        <taxon>Bugula</taxon>
    </lineage>
</organism>
<keyword evidence="4" id="KW-1185">Reference proteome</keyword>
<dbReference type="GO" id="GO:0005759">
    <property type="term" value="C:mitochondrial matrix"/>
    <property type="evidence" value="ECO:0007669"/>
    <property type="project" value="TreeGrafter"/>
</dbReference>
<dbReference type="SUPFAM" id="SSF53633">
    <property type="entry name" value="Carbamate kinase-like"/>
    <property type="match status" value="1"/>
</dbReference>
<protein>
    <submittedName>
        <fullName evidence="3">NAGS</fullName>
    </submittedName>
</protein>
<dbReference type="Gene3D" id="3.40.630.30">
    <property type="match status" value="1"/>
</dbReference>
<dbReference type="Gene3D" id="3.40.1160.10">
    <property type="entry name" value="Acetylglutamate kinase-like"/>
    <property type="match status" value="1"/>
</dbReference>
<dbReference type="GO" id="GO:0006536">
    <property type="term" value="P:glutamate metabolic process"/>
    <property type="evidence" value="ECO:0007669"/>
    <property type="project" value="TreeGrafter"/>
</dbReference>
<evidence type="ECO:0000313" key="3">
    <source>
        <dbReference type="EMBL" id="KAF6025801.1"/>
    </source>
</evidence>
<sequence>MSCLFTFSLYNSNDLDILSSAIMNSKSSQYAFRLLNKCLWKGGAEDMYKSSLRKAGSISLLNRKKPSSSYSTRPNLSQKTLSSNPMLNGVSMLQWFFDEVRPDQREVRYWMKYFHQTTDPNRIFAVIQISKDVFAQEELDLVEKENGKLKRTILETLSLSMYFLQQNRMKVVLLVGADRDCAESDTTFKEDRKLIYKHIKTVVDRLDESGTRSTPVFDGGNIFNTDRDFRIQSLNTENLDWLMSHDNVPVIGCIGENPEGRLGLVQADDGTHTLSTYTQPLKVLLLNAGGGISDSSGERVTVVFLPQAAELQKFVNLPWWNTTVKDRFIKVCDILKVLPKASSYVITSASDVLTELLTQRGVGTLFKRVAPVNKYRSLDDWVKVGDCIENEQQLKDILPDLVENAFGRQTSRSYWNKLSADLDAIYVTDDLKSCAVVRKIHGMPGVAYLDKFAVCKEERGNFSIDVLWQQLKQDYTSLYWRSRRTNIFNSWYEARSDGIVKSGYYHIFWFGLNSTDINSVVKLCETLPDSFDS</sequence>